<gene>
    <name evidence="6" type="ORF">HOLleu_17573</name>
</gene>
<dbReference type="AlphaFoldDB" id="A0A9Q1C2D4"/>
<dbReference type="Pfam" id="PF00884">
    <property type="entry name" value="Sulfatase"/>
    <property type="match status" value="1"/>
</dbReference>
<organism evidence="6 7">
    <name type="scientific">Holothuria leucospilota</name>
    <name type="common">Black long sea cucumber</name>
    <name type="synonym">Mertensiothuria leucospilota</name>
    <dbReference type="NCBI Taxonomy" id="206669"/>
    <lineage>
        <taxon>Eukaryota</taxon>
        <taxon>Metazoa</taxon>
        <taxon>Echinodermata</taxon>
        <taxon>Eleutherozoa</taxon>
        <taxon>Echinozoa</taxon>
        <taxon>Holothuroidea</taxon>
        <taxon>Aspidochirotacea</taxon>
        <taxon>Aspidochirotida</taxon>
        <taxon>Holothuriidae</taxon>
        <taxon>Holothuria</taxon>
    </lineage>
</organism>
<reference evidence="6" key="1">
    <citation type="submission" date="2021-10" db="EMBL/GenBank/DDBJ databases">
        <title>Tropical sea cucumber genome reveals ecological adaptation and Cuvierian tubules defense mechanism.</title>
        <authorList>
            <person name="Chen T."/>
        </authorList>
    </citation>
    <scope>NUCLEOTIDE SEQUENCE</scope>
    <source>
        <strain evidence="6">Nanhai2018</strain>
        <tissue evidence="6">Muscle</tissue>
    </source>
</reference>
<name>A0A9Q1C2D4_HOLLE</name>
<evidence type="ECO:0000256" key="3">
    <source>
        <dbReference type="SAM" id="SignalP"/>
    </source>
</evidence>
<dbReference type="GO" id="GO:0016250">
    <property type="term" value="F:N-sulfoglucosamine sulfohydrolase activity"/>
    <property type="evidence" value="ECO:0007669"/>
    <property type="project" value="TreeGrafter"/>
</dbReference>
<dbReference type="InterPro" id="IPR017850">
    <property type="entry name" value="Alkaline_phosphatase_core_sf"/>
</dbReference>
<dbReference type="CDD" id="cd16027">
    <property type="entry name" value="SGSH"/>
    <property type="match status" value="1"/>
</dbReference>
<proteinExistence type="inferred from homology"/>
<comment type="similarity">
    <text evidence="2">Belongs to the sulfatase family.</text>
</comment>
<dbReference type="InterPro" id="IPR000917">
    <property type="entry name" value="Sulfatase_N"/>
</dbReference>
<dbReference type="SUPFAM" id="SSF53649">
    <property type="entry name" value="Alkaline phosphatase-like"/>
    <property type="match status" value="1"/>
</dbReference>
<dbReference type="Gene3D" id="3.40.720.10">
    <property type="entry name" value="Alkaline Phosphatase, subunit A"/>
    <property type="match status" value="1"/>
</dbReference>
<dbReference type="InterPro" id="IPR032506">
    <property type="entry name" value="SGSH_C"/>
</dbReference>
<comment type="cofactor">
    <cofactor evidence="1">
        <name>Ca(2+)</name>
        <dbReference type="ChEBI" id="CHEBI:29108"/>
    </cofactor>
</comment>
<evidence type="ECO:0000256" key="1">
    <source>
        <dbReference type="ARBA" id="ARBA00001913"/>
    </source>
</evidence>
<evidence type="ECO:0000313" key="6">
    <source>
        <dbReference type="EMBL" id="KAJ8036909.1"/>
    </source>
</evidence>
<feature type="chain" id="PRO_5040205541" evidence="3">
    <location>
        <begin position="26"/>
        <end position="504"/>
    </location>
</feature>
<dbReference type="OrthoDB" id="10012954at2759"/>
<protein>
    <submittedName>
        <fullName evidence="6">N-sulfoglucosamine sulfohydrolase</fullName>
    </submittedName>
</protein>
<dbReference type="GO" id="GO:0030200">
    <property type="term" value="P:heparan sulfate proteoglycan catabolic process"/>
    <property type="evidence" value="ECO:0007669"/>
    <property type="project" value="TreeGrafter"/>
</dbReference>
<evidence type="ECO:0000313" key="7">
    <source>
        <dbReference type="Proteomes" id="UP001152320"/>
    </source>
</evidence>
<keyword evidence="7" id="KW-1185">Reference proteome</keyword>
<keyword evidence="3" id="KW-0732">Signal</keyword>
<dbReference type="PANTHER" id="PTHR43108">
    <property type="entry name" value="N-ACETYLGLUCOSAMINE-6-SULFATASE FAMILY MEMBER"/>
    <property type="match status" value="1"/>
</dbReference>
<dbReference type="Proteomes" id="UP001152320">
    <property type="component" value="Chromosome 8"/>
</dbReference>
<dbReference type="Pfam" id="PF16347">
    <property type="entry name" value="SGSH_C"/>
    <property type="match status" value="1"/>
</dbReference>
<evidence type="ECO:0000256" key="2">
    <source>
        <dbReference type="ARBA" id="ARBA00008779"/>
    </source>
</evidence>
<sequence>MAPIIWTYVSSLVLLGSFSSNHVSAFKNVLVMLGDDVGFESSVYNNTVCKTPNFDRLAKRSVTIRHGYTSVSSCSPSRSALLSGLPNHQNGMYGLHHSVHHFNAFDGVKSLPAILKTANIKTGIIGKKHIGPSYVYKFDYEQTELNNDMLQCARNVTRMKEFVREFFAMNQSRPFFLYIGFNDCHRCPDSKYGDFCEQFGSGKPGFGVIPDWKPAYYDPKDVIVPPFLPDTPATRGDISNQYTSMSRLDAGVGMLLDELESHGYLDDTLIIFTADNGIPFPNAKTNLYEPGMGEPYLISSPSDKSRWGQVSDAFVSTIDIVPTVLDWMEVPFPSYNLNGVKVKLSGKSLLPLTHQEQSIGFDQVFSSHNFHEVYMYYPMRVMRNNQYRLLHNLNYLAPYPIATDLYDNPTFRDIMNHTKSGQPTKWFKTLEQYYYRDEYELYDLMNDPLELNNLARNESYSSVFQDMRSTLYKWRLATNDFWKCYPEGVRYLDTCADLDNAPPY</sequence>
<dbReference type="EMBL" id="JAIZAY010000008">
    <property type="protein sequence ID" value="KAJ8036909.1"/>
    <property type="molecule type" value="Genomic_DNA"/>
</dbReference>
<dbReference type="PANTHER" id="PTHR43108:SF6">
    <property type="entry name" value="N-SULPHOGLUCOSAMINE SULPHOHYDROLASE"/>
    <property type="match status" value="1"/>
</dbReference>
<accession>A0A9Q1C2D4</accession>
<dbReference type="GO" id="GO:0006027">
    <property type="term" value="P:glycosaminoglycan catabolic process"/>
    <property type="evidence" value="ECO:0007669"/>
    <property type="project" value="TreeGrafter"/>
</dbReference>
<evidence type="ECO:0000259" key="5">
    <source>
        <dbReference type="Pfam" id="PF16347"/>
    </source>
</evidence>
<feature type="domain" description="N-sulphoglucosamine sulphohydrolase C-terminal" evidence="5">
    <location>
        <begin position="406"/>
        <end position="474"/>
    </location>
</feature>
<feature type="domain" description="Sulfatase N-terminal" evidence="4">
    <location>
        <begin position="27"/>
        <end position="329"/>
    </location>
</feature>
<feature type="signal peptide" evidence="3">
    <location>
        <begin position="1"/>
        <end position="25"/>
    </location>
</feature>
<comment type="caution">
    <text evidence="6">The sequence shown here is derived from an EMBL/GenBank/DDBJ whole genome shotgun (WGS) entry which is preliminary data.</text>
</comment>
<evidence type="ECO:0000259" key="4">
    <source>
        <dbReference type="Pfam" id="PF00884"/>
    </source>
</evidence>